<evidence type="ECO:0000313" key="13">
    <source>
        <dbReference type="Proteomes" id="UP000286415"/>
    </source>
</evidence>
<feature type="region of interest" description="Disordered" evidence="9">
    <location>
        <begin position="73"/>
        <end position="95"/>
    </location>
</feature>
<comment type="subcellular location">
    <subcellularLocation>
        <location evidence="1">Cell membrane</location>
        <topology evidence="1">Multi-pass membrane protein</topology>
    </subcellularLocation>
</comment>
<dbReference type="InParanoid" id="A0A3R7FLM7"/>
<evidence type="ECO:0000313" key="12">
    <source>
        <dbReference type="EMBL" id="KAG5446204.1"/>
    </source>
</evidence>
<evidence type="ECO:0000256" key="4">
    <source>
        <dbReference type="ARBA" id="ARBA00022989"/>
    </source>
</evidence>
<keyword evidence="7" id="KW-0675">Receptor</keyword>
<feature type="transmembrane region" description="Helical" evidence="10">
    <location>
        <begin position="137"/>
        <end position="160"/>
    </location>
</feature>
<evidence type="ECO:0000256" key="3">
    <source>
        <dbReference type="ARBA" id="ARBA00022692"/>
    </source>
</evidence>
<feature type="transmembrane region" description="Helical" evidence="10">
    <location>
        <begin position="302"/>
        <end position="326"/>
    </location>
</feature>
<comment type="caution">
    <text evidence="12">The sequence shown here is derived from an EMBL/GenBank/DDBJ whole genome shotgun (WGS) entry which is preliminary data.</text>
</comment>
<organism evidence="12 13">
    <name type="scientific">Clonorchis sinensis</name>
    <name type="common">Chinese liver fluke</name>
    <dbReference type="NCBI Taxonomy" id="79923"/>
    <lineage>
        <taxon>Eukaryota</taxon>
        <taxon>Metazoa</taxon>
        <taxon>Spiralia</taxon>
        <taxon>Lophotrochozoa</taxon>
        <taxon>Platyhelminthes</taxon>
        <taxon>Trematoda</taxon>
        <taxon>Digenea</taxon>
        <taxon>Opisthorchiida</taxon>
        <taxon>Opisthorchiata</taxon>
        <taxon>Opisthorchiidae</taxon>
        <taxon>Clonorchis</taxon>
    </lineage>
</organism>
<dbReference type="PRINTS" id="PR00237">
    <property type="entry name" value="GPCRRHODOPSN"/>
</dbReference>
<feature type="transmembrane region" description="Helical" evidence="10">
    <location>
        <begin position="27"/>
        <end position="52"/>
    </location>
</feature>
<evidence type="ECO:0000256" key="5">
    <source>
        <dbReference type="ARBA" id="ARBA00023040"/>
    </source>
</evidence>
<evidence type="ECO:0000256" key="2">
    <source>
        <dbReference type="ARBA" id="ARBA00022475"/>
    </source>
</evidence>
<dbReference type="InterPro" id="IPR050569">
    <property type="entry name" value="TAAR"/>
</dbReference>
<reference evidence="12 13" key="1">
    <citation type="journal article" date="2018" name="Biotechnol. Adv.">
        <title>Improved genomic resources and new bioinformatic workflow for the carcinogenic parasite Clonorchis sinensis: Biotechnological implications.</title>
        <authorList>
            <person name="Wang D."/>
            <person name="Korhonen P.K."/>
            <person name="Gasser R.B."/>
            <person name="Young N.D."/>
        </authorList>
    </citation>
    <scope>NUCLEOTIDE SEQUENCE [LARGE SCALE GENOMIC DNA]</scope>
    <source>
        <strain evidence="12">Cs-k2</strain>
    </source>
</reference>
<evidence type="ECO:0000256" key="6">
    <source>
        <dbReference type="ARBA" id="ARBA00023136"/>
    </source>
</evidence>
<keyword evidence="5" id="KW-0297">G-protein coupled receptor</keyword>
<feature type="transmembrane region" description="Helical" evidence="10">
    <location>
        <begin position="455"/>
        <end position="475"/>
    </location>
</feature>
<evidence type="ECO:0000259" key="11">
    <source>
        <dbReference type="PROSITE" id="PS50262"/>
    </source>
</evidence>
<keyword evidence="4 10" id="KW-1133">Transmembrane helix</keyword>
<feature type="transmembrane region" description="Helical" evidence="10">
    <location>
        <begin position="244"/>
        <end position="264"/>
    </location>
</feature>
<dbReference type="CDD" id="cd00637">
    <property type="entry name" value="7tm_classA_rhodopsin-like"/>
    <property type="match status" value="1"/>
</dbReference>
<proteinExistence type="predicted"/>
<evidence type="ECO:0000256" key="8">
    <source>
        <dbReference type="ARBA" id="ARBA00023224"/>
    </source>
</evidence>
<evidence type="ECO:0000256" key="7">
    <source>
        <dbReference type="ARBA" id="ARBA00023170"/>
    </source>
</evidence>
<keyword evidence="2" id="KW-1003">Cell membrane</keyword>
<evidence type="ECO:0000256" key="9">
    <source>
        <dbReference type="SAM" id="MobiDB-lite"/>
    </source>
</evidence>
<feature type="compositionally biased region" description="Basic and acidic residues" evidence="9">
    <location>
        <begin position="83"/>
        <end position="94"/>
    </location>
</feature>
<dbReference type="PANTHER" id="PTHR24249">
    <property type="entry name" value="HISTAMINE RECEPTOR-RELATED G-PROTEIN COUPLED RECEPTOR"/>
    <property type="match status" value="1"/>
</dbReference>
<keyword evidence="3 10" id="KW-0812">Transmembrane</keyword>
<dbReference type="SUPFAM" id="SSF81321">
    <property type="entry name" value="Family A G protein-coupled receptor-like"/>
    <property type="match status" value="1"/>
</dbReference>
<reference evidence="12 13" key="2">
    <citation type="journal article" date="2021" name="Genomics">
        <title>High-quality reference genome for Clonorchis sinensis.</title>
        <authorList>
            <person name="Young N.D."/>
            <person name="Stroehlein A.J."/>
            <person name="Kinkar L."/>
            <person name="Wang T."/>
            <person name="Sohn W.M."/>
            <person name="Chang B.C.H."/>
            <person name="Kaur P."/>
            <person name="Weisz D."/>
            <person name="Dudchenko O."/>
            <person name="Aiden E.L."/>
            <person name="Korhonen P.K."/>
            <person name="Gasser R.B."/>
        </authorList>
    </citation>
    <scope>NUCLEOTIDE SEQUENCE [LARGE SCALE GENOMIC DNA]</scope>
    <source>
        <strain evidence="12">Cs-k2</strain>
    </source>
</reference>
<keyword evidence="13" id="KW-1185">Reference proteome</keyword>
<keyword evidence="6 10" id="KW-0472">Membrane</keyword>
<protein>
    <recommendedName>
        <fullName evidence="11">G-protein coupled receptors family 1 profile domain-containing protein</fullName>
    </recommendedName>
</protein>
<dbReference type="GO" id="GO:0004930">
    <property type="term" value="F:G protein-coupled receptor activity"/>
    <property type="evidence" value="ECO:0007669"/>
    <property type="project" value="UniProtKB-KW"/>
</dbReference>
<feature type="transmembrane region" description="Helical" evidence="10">
    <location>
        <begin position="201"/>
        <end position="223"/>
    </location>
</feature>
<dbReference type="EMBL" id="NIRI02000056">
    <property type="protein sequence ID" value="KAG5446204.1"/>
    <property type="molecule type" value="Genomic_DNA"/>
</dbReference>
<dbReference type="AlphaFoldDB" id="A0A3R7FLM7"/>
<dbReference type="GO" id="GO:0005886">
    <property type="term" value="C:plasma membrane"/>
    <property type="evidence" value="ECO:0007669"/>
    <property type="project" value="UniProtKB-SubCell"/>
</dbReference>
<accession>A0A3R7FLM7</accession>
<sequence>MSDPEQINSNITSTNGSRYILTASIQIAFLCVVCFISLVENAFLFCVSHTFIHQWLSRRSKQQYLDTFRSTASSTNVPLRQPQKNERPKSEPHTSHRCTRLLTCFGIADERELHNSVTTDDPCSGYSSKSVGTVTRYYFGNMCIANLLLMLLAVPFNLVASVGTNQDVLRWDGAAVSESTVQHKDNILLRYPMVISELTCTFVECVVSSLLMVSILSLVLLTADRLVAICTPLHYSQWMTRRRTVYCIVFTWMLTLSTFIIPHMCSLFQHLRNEESIIAPKTDIYRCFVLGQHDTEHDWKLAVVYFTFIFVLPLLFITVAYIKIYITVRNCLKQVSGCEVSLHSVPSGKSYSSLPNVNAENDVDSACPVTNSQSRDVEKIEDSRLARRRNVLQSRVAKSACIFVSSFFCLTAPFFTLILVGATVDDTINPTINSISDAVISDEHEIRTTWETTEIFSFISVWFLYINSFTTPALYSCYDGVLRRRIVTILSGLYRKRSMVM</sequence>
<dbReference type="Gene3D" id="1.20.1070.10">
    <property type="entry name" value="Rhodopsin 7-helix transmembrane proteins"/>
    <property type="match status" value="1"/>
</dbReference>
<evidence type="ECO:0000256" key="1">
    <source>
        <dbReference type="ARBA" id="ARBA00004651"/>
    </source>
</evidence>
<dbReference type="OrthoDB" id="6144223at2759"/>
<dbReference type="InterPro" id="IPR000276">
    <property type="entry name" value="GPCR_Rhodpsn"/>
</dbReference>
<dbReference type="Pfam" id="PF00001">
    <property type="entry name" value="7tm_1"/>
    <property type="match status" value="1"/>
</dbReference>
<gene>
    <name evidence="12" type="ORF">CSKR_112484</name>
</gene>
<keyword evidence="8" id="KW-0807">Transducer</keyword>
<dbReference type="STRING" id="79923.A0A3R7FLM7"/>
<evidence type="ECO:0000256" key="10">
    <source>
        <dbReference type="SAM" id="Phobius"/>
    </source>
</evidence>
<feature type="transmembrane region" description="Helical" evidence="10">
    <location>
        <begin position="396"/>
        <end position="420"/>
    </location>
</feature>
<dbReference type="Proteomes" id="UP000286415">
    <property type="component" value="Unassembled WGS sequence"/>
</dbReference>
<name>A0A3R7FLM7_CLOSI</name>
<feature type="domain" description="G-protein coupled receptors family 1 profile" evidence="11">
    <location>
        <begin position="99"/>
        <end position="475"/>
    </location>
</feature>
<dbReference type="PROSITE" id="PS50262">
    <property type="entry name" value="G_PROTEIN_RECEP_F1_2"/>
    <property type="match status" value="1"/>
</dbReference>
<dbReference type="InterPro" id="IPR017452">
    <property type="entry name" value="GPCR_Rhodpsn_7TM"/>
</dbReference>
<dbReference type="PANTHER" id="PTHR24249:SF372">
    <property type="entry name" value="G-PROTEIN COUPLED RECEPTORS FAMILY 1 PROFILE DOMAIN-CONTAINING PROTEIN"/>
    <property type="match status" value="1"/>
</dbReference>